<dbReference type="EMBL" id="CP008743">
    <property type="protein sequence ID" value="ARN84964.1"/>
    <property type="molecule type" value="Genomic_DNA"/>
</dbReference>
<gene>
    <name evidence="4" type="ORF">GQ61_06330</name>
</gene>
<dbReference type="InterPro" id="IPR022565">
    <property type="entry name" value="DUF2608"/>
</dbReference>
<feature type="chain" id="PRO_5012371070" evidence="3">
    <location>
        <begin position="22"/>
        <end position="388"/>
    </location>
</feature>
<reference evidence="4 5" key="1">
    <citation type="submission" date="2014-06" db="EMBL/GenBank/DDBJ databases">
        <title>The genome of the endonuclear symbiont Nucleicultrix amoebiphila.</title>
        <authorList>
            <person name="Schulz F."/>
            <person name="Horn M."/>
        </authorList>
    </citation>
    <scope>NUCLEOTIDE SEQUENCE [LARGE SCALE GENOMIC DNA]</scope>
    <source>
        <strain evidence="4 5">FS5</strain>
    </source>
</reference>
<evidence type="ECO:0000313" key="5">
    <source>
        <dbReference type="Proteomes" id="UP000237351"/>
    </source>
</evidence>
<feature type="region of interest" description="Disordered" evidence="2">
    <location>
        <begin position="68"/>
        <end position="87"/>
    </location>
</feature>
<protein>
    <submittedName>
        <fullName evidence="4">Uncharacterized protein</fullName>
    </submittedName>
</protein>
<dbReference type="Proteomes" id="UP000237351">
    <property type="component" value="Chromosome"/>
</dbReference>
<evidence type="ECO:0000256" key="3">
    <source>
        <dbReference type="SAM" id="SignalP"/>
    </source>
</evidence>
<dbReference type="AlphaFoldDB" id="A0A1W6N518"/>
<proteinExistence type="predicted"/>
<accession>A0A1W6N518</accession>
<dbReference type="Pfam" id="PF11019">
    <property type="entry name" value="DUF2608"/>
    <property type="match status" value="1"/>
</dbReference>
<organism evidence="4 5">
    <name type="scientific">Candidatus Nucleicultrix amoebiphila FS5</name>
    <dbReference type="NCBI Taxonomy" id="1414854"/>
    <lineage>
        <taxon>Bacteria</taxon>
        <taxon>Pseudomonadati</taxon>
        <taxon>Pseudomonadota</taxon>
        <taxon>Alphaproteobacteria</taxon>
        <taxon>Holosporales</taxon>
        <taxon>Candidatus Nucleicultricaceae</taxon>
        <taxon>Candidatus Nucleicultrix</taxon>
    </lineage>
</organism>
<feature type="signal peptide" evidence="3">
    <location>
        <begin position="1"/>
        <end position="21"/>
    </location>
</feature>
<dbReference type="STRING" id="1414854.GQ61_06330"/>
<dbReference type="RefSeq" id="WP_085784476.1">
    <property type="nucleotide sequence ID" value="NZ_CP008743.1"/>
</dbReference>
<sequence length="388" mass="44623">MYFNFISICLFGLFFPLSSHATDVLSPLKVDEGEASSTLKIRLNVLGQQSEEKVKPQGVNLQCSEEEIHEPTPLKQPSIEQQSSPKKENSFPIVIEEAQKVEKFKHVDFSKFVNEEEIIFAFFDIDKTLVMENFLTLHLSSPDRLYFLKAFKEGSNFDGDEEQYQKFEQFYASYTLDCLTAETYPQTRLVEDCIVDKLKFLKSKKVIVVGLTARHGAIAGLTHADLKSKGIDFEDLSGLGDHEVIHKDSPETLKHGTYFTGNHRKKAEAIPELVAEILRKLDILKKLENTSPVKIRAFHFDDNLVEIAGFKKGDVGSSERLPGPLTIYPIYYAWHDNFMNKLVEKPNQLFREIDEDFYYERFLPQQLDKMTREVNENRSSTSLDEEKK</sequence>
<name>A0A1W6N518_9PROT</name>
<evidence type="ECO:0000313" key="4">
    <source>
        <dbReference type="EMBL" id="ARN84964.1"/>
    </source>
</evidence>
<keyword evidence="5" id="KW-1185">Reference proteome</keyword>
<keyword evidence="1 3" id="KW-0732">Signal</keyword>
<evidence type="ECO:0000256" key="2">
    <source>
        <dbReference type="SAM" id="MobiDB-lite"/>
    </source>
</evidence>
<dbReference type="KEGG" id="naf:GQ61_06330"/>
<evidence type="ECO:0000256" key="1">
    <source>
        <dbReference type="ARBA" id="ARBA00022729"/>
    </source>
</evidence>